<gene>
    <name evidence="4" type="ORF">OH818_16375</name>
</gene>
<dbReference type="Gene3D" id="3.30.70.270">
    <property type="match status" value="1"/>
</dbReference>
<dbReference type="PANTHER" id="PTHR44757:SF2">
    <property type="entry name" value="BIOFILM ARCHITECTURE MAINTENANCE PROTEIN MBAA"/>
    <property type="match status" value="1"/>
</dbReference>
<dbReference type="Proteomes" id="UP001164020">
    <property type="component" value="Chromosome"/>
</dbReference>
<keyword evidence="1" id="KW-1133">Transmembrane helix</keyword>
<dbReference type="PROSITE" id="PS50887">
    <property type="entry name" value="GGDEF"/>
    <property type="match status" value="1"/>
</dbReference>
<dbReference type="InterPro" id="IPR000160">
    <property type="entry name" value="GGDEF_dom"/>
</dbReference>
<feature type="transmembrane region" description="Helical" evidence="1">
    <location>
        <begin position="179"/>
        <end position="199"/>
    </location>
</feature>
<sequence>MRTLLLGRLAGVGWFIGALMAATLALGLVAIETSIQTQNYHQGLLDASSHNATFDYSRGQIEIERLARTIEGFEAGRTSRERLETAFAIVRTRVDTIPIVITGRPFRDAVAAREELAAACEDIEAVLPFIGRPEVARRMVGRLDDLASTFSRLSTLSNAVQGDLVAGWRERLADALADLGLTLRLLCGIGFVLLVVLFWQKLSFRRQAMTDPLTGLPNRASFREWSRRTAGAKEIAVAVVDVDLFKEVNDSCGHQHGDRLLCDLGTIFRAVTGRFGEVARIGGDEFALLFTGAGAQQHAERACAEAVRRLGAHDTRCCDERRSTLSIGIASVVNGDRSVESMLIDADSAMYSAKNSGGGRIVIASDEFRNDLEQRRLLQRDMASAVTRGEFETVFQPIVEVGSLRAHGFETLLRWDHPDLGRLSPDFFIPLAEETGAIVEIGRFVLDRALSIAASWPDPLTVSVNVSAVQLGDKAFVAHVRQSLLRHDVAPHRLILEITETVLIRNANAKTVLDELRALGVGIALDDFGTGYASMGYLRQYRFDKIKIDKSFVSTMVDEGKSAAIVRAICGLARDISATVVAEGIETEELLSLVGAAGCELGQGYLFARPMSALQTTLFIERQGWGSADAAPRMTIAAMA</sequence>
<dbReference type="InterPro" id="IPR001633">
    <property type="entry name" value="EAL_dom"/>
</dbReference>
<dbReference type="Pfam" id="PF00563">
    <property type="entry name" value="EAL"/>
    <property type="match status" value="1"/>
</dbReference>
<dbReference type="PROSITE" id="PS50883">
    <property type="entry name" value="EAL"/>
    <property type="match status" value="1"/>
</dbReference>
<dbReference type="SUPFAM" id="SSF141868">
    <property type="entry name" value="EAL domain-like"/>
    <property type="match status" value="1"/>
</dbReference>
<feature type="transmembrane region" description="Helical" evidence="1">
    <location>
        <begin position="12"/>
        <end position="31"/>
    </location>
</feature>
<dbReference type="RefSeq" id="WP_268879615.1">
    <property type="nucleotide sequence ID" value="NZ_CP114029.1"/>
</dbReference>
<proteinExistence type="predicted"/>
<dbReference type="CDD" id="cd01949">
    <property type="entry name" value="GGDEF"/>
    <property type="match status" value="1"/>
</dbReference>
<accession>A0ABY7BUN4</accession>
<keyword evidence="1" id="KW-0812">Transmembrane</keyword>
<organism evidence="4 5">
    <name type="scientific">Jiella pelagia</name>
    <dbReference type="NCBI Taxonomy" id="2986949"/>
    <lineage>
        <taxon>Bacteria</taxon>
        <taxon>Pseudomonadati</taxon>
        <taxon>Pseudomonadota</taxon>
        <taxon>Alphaproteobacteria</taxon>
        <taxon>Hyphomicrobiales</taxon>
        <taxon>Aurantimonadaceae</taxon>
        <taxon>Jiella</taxon>
    </lineage>
</organism>
<evidence type="ECO:0000313" key="5">
    <source>
        <dbReference type="Proteomes" id="UP001164020"/>
    </source>
</evidence>
<evidence type="ECO:0000313" key="4">
    <source>
        <dbReference type="EMBL" id="WAP67164.1"/>
    </source>
</evidence>
<dbReference type="Pfam" id="PF00990">
    <property type="entry name" value="GGDEF"/>
    <property type="match status" value="1"/>
</dbReference>
<name>A0ABY7BUN4_9HYPH</name>
<dbReference type="EMBL" id="CP114029">
    <property type="protein sequence ID" value="WAP67164.1"/>
    <property type="molecule type" value="Genomic_DNA"/>
</dbReference>
<keyword evidence="1" id="KW-0472">Membrane</keyword>
<dbReference type="PANTHER" id="PTHR44757">
    <property type="entry name" value="DIGUANYLATE CYCLASE DGCP"/>
    <property type="match status" value="1"/>
</dbReference>
<protein>
    <submittedName>
        <fullName evidence="4">Bifunctional diguanylate cyclase/phosphodiesterase</fullName>
    </submittedName>
</protein>
<dbReference type="SMART" id="SM00052">
    <property type="entry name" value="EAL"/>
    <property type="match status" value="1"/>
</dbReference>
<dbReference type="InterPro" id="IPR043128">
    <property type="entry name" value="Rev_trsase/Diguanyl_cyclase"/>
</dbReference>
<dbReference type="NCBIfam" id="TIGR00254">
    <property type="entry name" value="GGDEF"/>
    <property type="match status" value="1"/>
</dbReference>
<evidence type="ECO:0000259" key="2">
    <source>
        <dbReference type="PROSITE" id="PS50883"/>
    </source>
</evidence>
<dbReference type="InterPro" id="IPR029787">
    <property type="entry name" value="Nucleotide_cyclase"/>
</dbReference>
<feature type="domain" description="EAL" evidence="2">
    <location>
        <begin position="375"/>
        <end position="624"/>
    </location>
</feature>
<reference evidence="4" key="1">
    <citation type="submission" date="2022-12" db="EMBL/GenBank/DDBJ databases">
        <title>Jiella pelagia sp. nov., isolated from phosphonate enriched culture of Northwest Pacific surface seawater.</title>
        <authorList>
            <person name="Shin D.Y."/>
            <person name="Hwang C.Y."/>
        </authorList>
    </citation>
    <scope>NUCLEOTIDE SEQUENCE</scope>
    <source>
        <strain evidence="4">HL-NP1</strain>
    </source>
</reference>
<keyword evidence="5" id="KW-1185">Reference proteome</keyword>
<dbReference type="SMART" id="SM00267">
    <property type="entry name" value="GGDEF"/>
    <property type="match status" value="1"/>
</dbReference>
<dbReference type="InterPro" id="IPR052155">
    <property type="entry name" value="Biofilm_reg_signaling"/>
</dbReference>
<dbReference type="SUPFAM" id="SSF55073">
    <property type="entry name" value="Nucleotide cyclase"/>
    <property type="match status" value="1"/>
</dbReference>
<evidence type="ECO:0000259" key="3">
    <source>
        <dbReference type="PROSITE" id="PS50887"/>
    </source>
</evidence>
<dbReference type="CDD" id="cd01948">
    <property type="entry name" value="EAL"/>
    <property type="match status" value="1"/>
</dbReference>
<feature type="domain" description="GGDEF" evidence="3">
    <location>
        <begin position="233"/>
        <end position="366"/>
    </location>
</feature>
<dbReference type="Gene3D" id="3.20.20.450">
    <property type="entry name" value="EAL domain"/>
    <property type="match status" value="1"/>
</dbReference>
<evidence type="ECO:0000256" key="1">
    <source>
        <dbReference type="SAM" id="Phobius"/>
    </source>
</evidence>
<dbReference type="InterPro" id="IPR035919">
    <property type="entry name" value="EAL_sf"/>
</dbReference>